<proteinExistence type="predicted"/>
<gene>
    <name evidence="2" type="ORF">SHM_12540</name>
</gene>
<sequence>MLTNILQVLRLTYNCILKSKLFSSNFIILRQIWILLTTSVRSQIFKRCGIHIPSQKKSAQQSVPESTAVNISTINYIEQKLWQFNIDILKFIQILVRIDKDLLNSKTFNINDEQEINNLTVKLKLFNPENNQLIGENNGKQQQTTNEVSTETETN</sequence>
<feature type="compositionally biased region" description="Low complexity" evidence="1">
    <location>
        <begin position="141"/>
        <end position="155"/>
    </location>
</feature>
<reference evidence="2 3" key="1">
    <citation type="journal article" date="2022" name="Front. Microbiol.">
        <title>Male-killing mechanisms vary between Spiroplasma species.</title>
        <authorList>
            <person name="Arai H."/>
            <person name="Inoue M."/>
            <person name="Kageyama D."/>
        </authorList>
    </citation>
    <scope>NUCLEOTIDE SEQUENCE [LARGE SCALE GENOMIC DNA]</scope>
    <source>
        <strain evidence="3">sHm</strain>
    </source>
</reference>
<evidence type="ECO:0000313" key="2">
    <source>
        <dbReference type="EMBL" id="BDT03608.1"/>
    </source>
</evidence>
<dbReference type="EMBL" id="AP026933">
    <property type="protein sequence ID" value="BDT03608.1"/>
    <property type="molecule type" value="Genomic_DNA"/>
</dbReference>
<protein>
    <submittedName>
        <fullName evidence="2">Uncharacterized protein</fullName>
    </submittedName>
</protein>
<evidence type="ECO:0000256" key="1">
    <source>
        <dbReference type="SAM" id="MobiDB-lite"/>
    </source>
</evidence>
<name>A0ABM8BUU4_9MOLU</name>
<organism evidence="2 3">
    <name type="scientific">Spiroplasma ixodetis</name>
    <dbReference type="NCBI Taxonomy" id="2141"/>
    <lineage>
        <taxon>Bacteria</taxon>
        <taxon>Bacillati</taxon>
        <taxon>Mycoplasmatota</taxon>
        <taxon>Mollicutes</taxon>
        <taxon>Entomoplasmatales</taxon>
        <taxon>Spiroplasmataceae</taxon>
        <taxon>Spiroplasma</taxon>
    </lineage>
</organism>
<keyword evidence="3" id="KW-1185">Reference proteome</keyword>
<evidence type="ECO:0000313" key="3">
    <source>
        <dbReference type="Proteomes" id="UP001163387"/>
    </source>
</evidence>
<dbReference type="Proteomes" id="UP001163387">
    <property type="component" value="Chromosome"/>
</dbReference>
<feature type="region of interest" description="Disordered" evidence="1">
    <location>
        <begin position="132"/>
        <end position="155"/>
    </location>
</feature>
<accession>A0ABM8BUU4</accession>